<sequence length="313" mass="34903">MLSQPFQIRFLEKRRYTVYLSIFLVLSTFLSVLLHGGLNYGIDFRGGTNVQIRFDSEPDLNQLRELFASQGYDSIMLQTFGAEEDREILLGLPIDSSLGTGESLTTNLQQILQNANTNPEIRRVETIGPKVGDELKEDALLAVLIALGLVLIYISIRFQWRFGVSAVVCLLHDVLAVVGVFSLFDKEFNLTIIAALLTVVGYSLNDTIVVFDRVRENIAKFRKRETEELLDLSINETLSRTLLTSATTLFVVIMLLLFGGEIIHDFAFALFVGILVGTYSSIYVASPIFLLLQEKAPPKPATPSTTELSKESQ</sequence>
<evidence type="ECO:0000256" key="6">
    <source>
        <dbReference type="ARBA" id="ARBA00022989"/>
    </source>
</evidence>
<dbReference type="SUPFAM" id="SSF82866">
    <property type="entry name" value="Multidrug efflux transporter AcrB transmembrane domain"/>
    <property type="match status" value="1"/>
</dbReference>
<comment type="subunit">
    <text evidence="12">Forms a complex with SecD. Part of the essential Sec protein translocation apparatus which comprises SecA, SecYEG and auxiliary proteins SecDF. Other proteins may also be involved.</text>
</comment>
<feature type="transmembrane region" description="Helical" evidence="12">
    <location>
        <begin position="163"/>
        <end position="184"/>
    </location>
</feature>
<comment type="similarity">
    <text evidence="10">In the C-terminal section; belongs to the SecD/SecF family. SecF subfamily.</text>
</comment>
<evidence type="ECO:0000256" key="4">
    <source>
        <dbReference type="ARBA" id="ARBA00022692"/>
    </source>
</evidence>
<dbReference type="Pfam" id="PF07549">
    <property type="entry name" value="Sec_GG"/>
    <property type="match status" value="1"/>
</dbReference>
<evidence type="ECO:0000256" key="7">
    <source>
        <dbReference type="ARBA" id="ARBA00023010"/>
    </source>
</evidence>
<name>A0A2D6YG34_9DELT</name>
<evidence type="ECO:0000256" key="12">
    <source>
        <dbReference type="HAMAP-Rule" id="MF_01464"/>
    </source>
</evidence>
<comment type="similarity">
    <text evidence="11">In the N-terminal section; belongs to the SecD/SecF family. SecD subfamily.</text>
</comment>
<dbReference type="GO" id="GO:0043952">
    <property type="term" value="P:protein transport by the Sec complex"/>
    <property type="evidence" value="ECO:0007669"/>
    <property type="project" value="UniProtKB-UniRule"/>
</dbReference>
<protein>
    <recommendedName>
        <fullName evidence="12">Protein-export membrane protein SecF</fullName>
    </recommendedName>
</protein>
<dbReference type="FunFam" id="1.20.1640.10:FF:000024">
    <property type="entry name" value="Multifunctional fusion protein"/>
    <property type="match status" value="1"/>
</dbReference>
<keyword evidence="7 12" id="KW-0811">Translocation</keyword>
<feature type="transmembrane region" description="Helical" evidence="12">
    <location>
        <begin position="266"/>
        <end position="292"/>
    </location>
</feature>
<evidence type="ECO:0000256" key="9">
    <source>
        <dbReference type="ARBA" id="ARBA00059018"/>
    </source>
</evidence>
<evidence type="ECO:0000259" key="13">
    <source>
        <dbReference type="Pfam" id="PF02355"/>
    </source>
</evidence>
<feature type="transmembrane region" description="Helical" evidence="12">
    <location>
        <begin position="16"/>
        <end position="38"/>
    </location>
</feature>
<comment type="caution">
    <text evidence="14">The sequence shown here is derived from an EMBL/GenBank/DDBJ whole genome shotgun (WGS) entry which is preliminary data.</text>
</comment>
<keyword evidence="3 12" id="KW-1003">Cell membrane</keyword>
<evidence type="ECO:0000256" key="5">
    <source>
        <dbReference type="ARBA" id="ARBA00022927"/>
    </source>
</evidence>
<gene>
    <name evidence="12 14" type="primary">secF</name>
    <name evidence="14" type="ORF">CMN54_01530</name>
</gene>
<dbReference type="PRINTS" id="PR01755">
    <property type="entry name" value="SECFTRNLCASE"/>
</dbReference>
<evidence type="ECO:0000256" key="10">
    <source>
        <dbReference type="ARBA" id="ARBA00060856"/>
    </source>
</evidence>
<keyword evidence="5 12" id="KW-0653">Protein transport</keyword>
<keyword evidence="8 12" id="KW-0472">Membrane</keyword>
<dbReference type="NCBIfam" id="TIGR00916">
    <property type="entry name" value="2A0604s01"/>
    <property type="match status" value="1"/>
</dbReference>
<evidence type="ECO:0000313" key="14">
    <source>
        <dbReference type="EMBL" id="MAH62133.1"/>
    </source>
</evidence>
<evidence type="ECO:0000256" key="11">
    <source>
        <dbReference type="ARBA" id="ARBA00061053"/>
    </source>
</evidence>
<dbReference type="GO" id="GO:0006605">
    <property type="term" value="P:protein targeting"/>
    <property type="evidence" value="ECO:0007669"/>
    <property type="project" value="UniProtKB-UniRule"/>
</dbReference>
<dbReference type="GO" id="GO:0065002">
    <property type="term" value="P:intracellular protein transmembrane transport"/>
    <property type="evidence" value="ECO:0007669"/>
    <property type="project" value="UniProtKB-UniRule"/>
</dbReference>
<dbReference type="InterPro" id="IPR022645">
    <property type="entry name" value="SecD/SecF_bac"/>
</dbReference>
<feature type="domain" description="Protein export membrane protein SecD/SecF C-terminal" evidence="13">
    <location>
        <begin position="109"/>
        <end position="294"/>
    </location>
</feature>
<feature type="transmembrane region" description="Helical" evidence="12">
    <location>
        <begin position="139"/>
        <end position="156"/>
    </location>
</feature>
<evidence type="ECO:0000313" key="15">
    <source>
        <dbReference type="Proteomes" id="UP000226525"/>
    </source>
</evidence>
<dbReference type="Pfam" id="PF02355">
    <property type="entry name" value="SecD_SecF_C"/>
    <property type="match status" value="1"/>
</dbReference>
<evidence type="ECO:0000256" key="8">
    <source>
        <dbReference type="ARBA" id="ARBA00023136"/>
    </source>
</evidence>
<dbReference type="InterPro" id="IPR048634">
    <property type="entry name" value="SecD_SecF_C"/>
</dbReference>
<evidence type="ECO:0000256" key="3">
    <source>
        <dbReference type="ARBA" id="ARBA00022475"/>
    </source>
</evidence>
<dbReference type="GO" id="GO:0015450">
    <property type="term" value="F:protein-transporting ATPase activity"/>
    <property type="evidence" value="ECO:0007669"/>
    <property type="project" value="InterPro"/>
</dbReference>
<dbReference type="InterPro" id="IPR022813">
    <property type="entry name" value="SecD/SecF_arch_bac"/>
</dbReference>
<feature type="transmembrane region" description="Helical" evidence="12">
    <location>
        <begin position="190"/>
        <end position="214"/>
    </location>
</feature>
<dbReference type="InterPro" id="IPR022646">
    <property type="entry name" value="SecD/SecF_CS"/>
</dbReference>
<keyword evidence="6 12" id="KW-1133">Transmembrane helix</keyword>
<dbReference type="HAMAP" id="MF_01464_B">
    <property type="entry name" value="SecF_B"/>
    <property type="match status" value="1"/>
</dbReference>
<comment type="function">
    <text evidence="9 12">Part of the Sec protein translocase complex. Interacts with the SecYEG preprotein conducting channel. SecDF uses the proton motive force (PMF) to complete protein translocation after the ATP-dependent function of SecA.</text>
</comment>
<dbReference type="PANTHER" id="PTHR30081">
    <property type="entry name" value="PROTEIN-EXPORT MEMBRANE PROTEIN SEC"/>
    <property type="match status" value="1"/>
</dbReference>
<proteinExistence type="inferred from homology"/>
<dbReference type="NCBIfam" id="TIGR00966">
    <property type="entry name" value="transloc_SecF"/>
    <property type="match status" value="1"/>
</dbReference>
<dbReference type="EMBL" id="NZEX01000014">
    <property type="protein sequence ID" value="MAH62133.1"/>
    <property type="molecule type" value="Genomic_DNA"/>
</dbReference>
<keyword evidence="4 12" id="KW-0812">Transmembrane</keyword>
<dbReference type="InterPro" id="IPR005665">
    <property type="entry name" value="SecF_bac"/>
</dbReference>
<evidence type="ECO:0000256" key="1">
    <source>
        <dbReference type="ARBA" id="ARBA00004651"/>
    </source>
</evidence>
<feature type="transmembrane region" description="Helical" evidence="12">
    <location>
        <begin position="242"/>
        <end position="260"/>
    </location>
</feature>
<dbReference type="PANTHER" id="PTHR30081:SF8">
    <property type="entry name" value="PROTEIN TRANSLOCASE SUBUNIT SECF"/>
    <property type="match status" value="1"/>
</dbReference>
<dbReference type="Proteomes" id="UP000226525">
    <property type="component" value="Unassembled WGS sequence"/>
</dbReference>
<dbReference type="AlphaFoldDB" id="A0A2D6YG34"/>
<reference evidence="15" key="1">
    <citation type="submission" date="2017-09" db="EMBL/GenBank/DDBJ databases">
        <title>The Reconstruction of 2,631 Draft Metagenome-Assembled Genomes from the Global Oceans.</title>
        <authorList>
            <person name="Tully B.J."/>
            <person name="Graham E.D."/>
            <person name="Heidelberg J.F."/>
        </authorList>
    </citation>
    <scope>NUCLEOTIDE SEQUENCE [LARGE SCALE GENOMIC DNA]</scope>
</reference>
<dbReference type="GO" id="GO:0005886">
    <property type="term" value="C:plasma membrane"/>
    <property type="evidence" value="ECO:0007669"/>
    <property type="project" value="UniProtKB-SubCell"/>
</dbReference>
<comment type="similarity">
    <text evidence="12">Belongs to the SecD/SecF family. SecF subfamily.</text>
</comment>
<evidence type="ECO:0000256" key="2">
    <source>
        <dbReference type="ARBA" id="ARBA00022448"/>
    </source>
</evidence>
<dbReference type="InterPro" id="IPR055344">
    <property type="entry name" value="SecD_SecF_C_bact"/>
</dbReference>
<dbReference type="Gene3D" id="1.20.1640.10">
    <property type="entry name" value="Multidrug efflux transporter AcrB transmembrane domain"/>
    <property type="match status" value="1"/>
</dbReference>
<keyword evidence="2 12" id="KW-0813">Transport</keyword>
<accession>A0A2D6YG34</accession>
<organism evidence="14 15">
    <name type="scientific">SAR324 cluster bacterium</name>
    <dbReference type="NCBI Taxonomy" id="2024889"/>
    <lineage>
        <taxon>Bacteria</taxon>
        <taxon>Deltaproteobacteria</taxon>
        <taxon>SAR324 cluster</taxon>
    </lineage>
</organism>
<comment type="subcellular location">
    <subcellularLocation>
        <location evidence="1 12">Cell membrane</location>
        <topology evidence="1 12">Multi-pass membrane protein</topology>
    </subcellularLocation>
</comment>